<organism evidence="1 2">
    <name type="scientific">Homarus americanus</name>
    <name type="common">American lobster</name>
    <dbReference type="NCBI Taxonomy" id="6706"/>
    <lineage>
        <taxon>Eukaryota</taxon>
        <taxon>Metazoa</taxon>
        <taxon>Ecdysozoa</taxon>
        <taxon>Arthropoda</taxon>
        <taxon>Crustacea</taxon>
        <taxon>Multicrustacea</taxon>
        <taxon>Malacostraca</taxon>
        <taxon>Eumalacostraca</taxon>
        <taxon>Eucarida</taxon>
        <taxon>Decapoda</taxon>
        <taxon>Pleocyemata</taxon>
        <taxon>Astacidea</taxon>
        <taxon>Nephropoidea</taxon>
        <taxon>Nephropidae</taxon>
        <taxon>Homarus</taxon>
    </lineage>
</organism>
<evidence type="ECO:0000313" key="1">
    <source>
        <dbReference type="EMBL" id="KAG7160598.1"/>
    </source>
</evidence>
<dbReference type="EMBL" id="JAHLQT010031306">
    <property type="protein sequence ID" value="KAG7160598.1"/>
    <property type="molecule type" value="Genomic_DNA"/>
</dbReference>
<gene>
    <name evidence="1" type="ORF">Hamer_G001890</name>
</gene>
<accession>A0A8J5MQX3</accession>
<keyword evidence="2" id="KW-1185">Reference proteome</keyword>
<comment type="caution">
    <text evidence="1">The sequence shown here is derived from an EMBL/GenBank/DDBJ whole genome shotgun (WGS) entry which is preliminary data.</text>
</comment>
<proteinExistence type="predicted"/>
<name>A0A8J5MQX3_HOMAM</name>
<evidence type="ECO:0000313" key="2">
    <source>
        <dbReference type="Proteomes" id="UP000747542"/>
    </source>
</evidence>
<protein>
    <submittedName>
        <fullName evidence="1">Uncharacterized protein</fullName>
    </submittedName>
</protein>
<reference evidence="1" key="1">
    <citation type="journal article" date="2021" name="Sci. Adv.">
        <title>The American lobster genome reveals insights on longevity, neural, and immune adaptations.</title>
        <authorList>
            <person name="Polinski J.M."/>
            <person name="Zimin A.V."/>
            <person name="Clark K.F."/>
            <person name="Kohn A.B."/>
            <person name="Sadowski N."/>
            <person name="Timp W."/>
            <person name="Ptitsyn A."/>
            <person name="Khanna P."/>
            <person name="Romanova D.Y."/>
            <person name="Williams P."/>
            <person name="Greenwood S.J."/>
            <person name="Moroz L.L."/>
            <person name="Walt D.R."/>
            <person name="Bodnar A.G."/>
        </authorList>
    </citation>
    <scope>NUCLEOTIDE SEQUENCE</scope>
    <source>
        <strain evidence="1">GMGI-L3</strain>
    </source>
</reference>
<dbReference type="Proteomes" id="UP000747542">
    <property type="component" value="Unassembled WGS sequence"/>
</dbReference>
<sequence length="56" mass="7014">MRKIARKGIYLRLECFERWQLKEEPGESFGRFWIRIIQMRVHLKAQMHRTHETDKE</sequence>
<dbReference type="AlphaFoldDB" id="A0A8J5MQX3"/>